<name>A0A845AHW8_9SPHN</name>
<comment type="similarity">
    <text evidence="1 2">Belongs to the cytochrome P450 family.</text>
</comment>
<dbReference type="SUPFAM" id="SSF48264">
    <property type="entry name" value="Cytochrome P450"/>
    <property type="match status" value="1"/>
</dbReference>
<organism evidence="4 5">
    <name type="scientific">Altericroceibacterium indicum</name>
    <dbReference type="NCBI Taxonomy" id="374177"/>
    <lineage>
        <taxon>Bacteria</taxon>
        <taxon>Pseudomonadati</taxon>
        <taxon>Pseudomonadota</taxon>
        <taxon>Alphaproteobacteria</taxon>
        <taxon>Sphingomonadales</taxon>
        <taxon>Erythrobacteraceae</taxon>
        <taxon>Altericroceibacterium</taxon>
    </lineage>
</organism>
<evidence type="ECO:0000256" key="1">
    <source>
        <dbReference type="ARBA" id="ARBA00010617"/>
    </source>
</evidence>
<feature type="region of interest" description="Disordered" evidence="3">
    <location>
        <begin position="1"/>
        <end position="20"/>
    </location>
</feature>
<dbReference type="PANTHER" id="PTHR46696">
    <property type="entry name" value="P450, PUTATIVE (EUROFUNG)-RELATED"/>
    <property type="match status" value="1"/>
</dbReference>
<reference evidence="4 5" key="1">
    <citation type="submission" date="2019-12" db="EMBL/GenBank/DDBJ databases">
        <title>Genomic-based taxomic classification of the family Erythrobacteraceae.</title>
        <authorList>
            <person name="Xu L."/>
        </authorList>
    </citation>
    <scope>NUCLEOTIDE SEQUENCE [LARGE SCALE GENOMIC DNA]</scope>
    <source>
        <strain evidence="4 5">DSM 18604</strain>
    </source>
</reference>
<dbReference type="GO" id="GO:0004497">
    <property type="term" value="F:monooxygenase activity"/>
    <property type="evidence" value="ECO:0007669"/>
    <property type="project" value="UniProtKB-KW"/>
</dbReference>
<accession>A0A845AHW8</accession>
<keyword evidence="2" id="KW-0408">Iron</keyword>
<dbReference type="RefSeq" id="WP_160739909.1">
    <property type="nucleotide sequence ID" value="NZ_WTYQ01000004.1"/>
</dbReference>
<dbReference type="PRINTS" id="PR00359">
    <property type="entry name" value="BP450"/>
</dbReference>
<sequence>MSDSPSDRSPPGDDFDPDVEETFESPYEVYADLRSRCPVAHSTAYGGFWALTRYKDVVDAVTDTDTFITSKINVIPNMSLGERRPPLGKDPPEHTPYRRALDRTLRAGRVKQLEVPLRAHAIREIDRMIDAGEADISSDLGTILPAWVAVEWLNLEPEKAQFLAKVARLYNIAWRASDKDAVKNTSLQLYAIAENLVDDRIRNPRDVSTDPASALLKEETPDGPIPRDYVVATLRQALVVGLMAPPPLFGSIAVHLSRDQELQDFLRSDPSQIPAAVEEFLRMYTPYRGFARTTTRPVTLHGRTILPDEPVTIVYSSANRDEEVFPQADQFILNRPNIRDHLAFGKGAHSCAGMGLVRLEIRMVLEELLSRTKRFTLAGPIETTRLPELGPIVTPLAFEDAR</sequence>
<dbReference type="InterPro" id="IPR036396">
    <property type="entry name" value="Cyt_P450_sf"/>
</dbReference>
<keyword evidence="2" id="KW-0479">Metal-binding</keyword>
<dbReference type="InterPro" id="IPR001128">
    <property type="entry name" value="Cyt_P450"/>
</dbReference>
<dbReference type="Pfam" id="PF00067">
    <property type="entry name" value="p450"/>
    <property type="match status" value="1"/>
</dbReference>
<dbReference type="AlphaFoldDB" id="A0A845AHW8"/>
<keyword evidence="2" id="KW-0503">Monooxygenase</keyword>
<dbReference type="InterPro" id="IPR017972">
    <property type="entry name" value="Cyt_P450_CS"/>
</dbReference>
<evidence type="ECO:0000313" key="5">
    <source>
        <dbReference type="Proteomes" id="UP000460561"/>
    </source>
</evidence>
<dbReference type="GO" id="GO:0005506">
    <property type="term" value="F:iron ion binding"/>
    <property type="evidence" value="ECO:0007669"/>
    <property type="project" value="InterPro"/>
</dbReference>
<dbReference type="EMBL" id="WTYQ01000004">
    <property type="protein sequence ID" value="MXP26708.1"/>
    <property type="molecule type" value="Genomic_DNA"/>
</dbReference>
<keyword evidence="2" id="KW-0349">Heme</keyword>
<keyword evidence="2" id="KW-0560">Oxidoreductase</keyword>
<dbReference type="OrthoDB" id="5522954at2"/>
<dbReference type="GO" id="GO:0016705">
    <property type="term" value="F:oxidoreductase activity, acting on paired donors, with incorporation or reduction of molecular oxygen"/>
    <property type="evidence" value="ECO:0007669"/>
    <property type="project" value="InterPro"/>
</dbReference>
<dbReference type="GO" id="GO:0020037">
    <property type="term" value="F:heme binding"/>
    <property type="evidence" value="ECO:0007669"/>
    <property type="project" value="InterPro"/>
</dbReference>
<dbReference type="InterPro" id="IPR002397">
    <property type="entry name" value="Cyt_P450_B"/>
</dbReference>
<proteinExistence type="inferred from homology"/>
<evidence type="ECO:0000256" key="3">
    <source>
        <dbReference type="SAM" id="MobiDB-lite"/>
    </source>
</evidence>
<keyword evidence="5" id="KW-1185">Reference proteome</keyword>
<comment type="caution">
    <text evidence="4">The sequence shown here is derived from an EMBL/GenBank/DDBJ whole genome shotgun (WGS) entry which is preliminary data.</text>
</comment>
<protein>
    <submittedName>
        <fullName evidence="4">Cytochrome P450</fullName>
    </submittedName>
</protein>
<dbReference type="PANTHER" id="PTHR46696:SF6">
    <property type="entry name" value="P450, PUTATIVE (EUROFUNG)-RELATED"/>
    <property type="match status" value="1"/>
</dbReference>
<evidence type="ECO:0000313" key="4">
    <source>
        <dbReference type="EMBL" id="MXP26708.1"/>
    </source>
</evidence>
<dbReference type="Proteomes" id="UP000460561">
    <property type="component" value="Unassembled WGS sequence"/>
</dbReference>
<dbReference type="Gene3D" id="1.10.630.10">
    <property type="entry name" value="Cytochrome P450"/>
    <property type="match status" value="1"/>
</dbReference>
<dbReference type="PROSITE" id="PS00086">
    <property type="entry name" value="CYTOCHROME_P450"/>
    <property type="match status" value="1"/>
</dbReference>
<evidence type="ECO:0000256" key="2">
    <source>
        <dbReference type="RuleBase" id="RU000461"/>
    </source>
</evidence>
<gene>
    <name evidence="4" type="ORF">GRI39_11745</name>
</gene>